<keyword evidence="3" id="KW-1185">Reference proteome</keyword>
<gene>
    <name evidence="2" type="ORF">DL762_009106</name>
</gene>
<evidence type="ECO:0008006" key="4">
    <source>
        <dbReference type="Google" id="ProtNLM"/>
    </source>
</evidence>
<reference evidence="2 3" key="1">
    <citation type="submission" date="2018-06" db="EMBL/GenBank/DDBJ databases">
        <title>Complete Genomes of Monosporascus.</title>
        <authorList>
            <person name="Robinson A.J."/>
            <person name="Natvig D.O."/>
        </authorList>
    </citation>
    <scope>NUCLEOTIDE SEQUENCE [LARGE SCALE GENOMIC DNA]</scope>
    <source>
        <strain evidence="2 3">CBS 609.92</strain>
    </source>
</reference>
<accession>A0ABY0GXI8</accession>
<organism evidence="2 3">
    <name type="scientific">Monosporascus cannonballus</name>
    <dbReference type="NCBI Taxonomy" id="155416"/>
    <lineage>
        <taxon>Eukaryota</taxon>
        <taxon>Fungi</taxon>
        <taxon>Dikarya</taxon>
        <taxon>Ascomycota</taxon>
        <taxon>Pezizomycotina</taxon>
        <taxon>Sordariomycetes</taxon>
        <taxon>Xylariomycetidae</taxon>
        <taxon>Xylariales</taxon>
        <taxon>Xylariales incertae sedis</taxon>
        <taxon>Monosporascus</taxon>
    </lineage>
</organism>
<dbReference type="EMBL" id="QJNS01000440">
    <property type="protein sequence ID" value="RYO77681.1"/>
    <property type="molecule type" value="Genomic_DNA"/>
</dbReference>
<evidence type="ECO:0000256" key="1">
    <source>
        <dbReference type="SAM" id="SignalP"/>
    </source>
</evidence>
<keyword evidence="1" id="KW-0732">Signal</keyword>
<feature type="chain" id="PRO_5047428344" description="FAD dependent oxidoreductase domain-containing protein" evidence="1">
    <location>
        <begin position="19"/>
        <end position="194"/>
    </location>
</feature>
<sequence>MKLYVLSFSVALAAYMRAEEHIILDTNSNTDVTGDAQGINHGTTPLWCALDHLNTRCPEVGCCSKQELIVGTNFVKEGLLIEMELYTSAEALFNRQGKATRQTMVEIAKSISAQGHEFRNNSTPICAALHSALLFSEVSLLYVEEATKILPTDFGFSMNAAEIFELPLDLIPGEVSFCTVAAQVARTPGLIRIA</sequence>
<comment type="caution">
    <text evidence="2">The sequence shown here is derived from an EMBL/GenBank/DDBJ whole genome shotgun (WGS) entry which is preliminary data.</text>
</comment>
<name>A0ABY0GXI8_9PEZI</name>
<feature type="signal peptide" evidence="1">
    <location>
        <begin position="1"/>
        <end position="18"/>
    </location>
</feature>
<proteinExistence type="predicted"/>
<dbReference type="Proteomes" id="UP000294003">
    <property type="component" value="Unassembled WGS sequence"/>
</dbReference>
<protein>
    <recommendedName>
        <fullName evidence="4">FAD dependent oxidoreductase domain-containing protein</fullName>
    </recommendedName>
</protein>
<evidence type="ECO:0000313" key="3">
    <source>
        <dbReference type="Proteomes" id="UP000294003"/>
    </source>
</evidence>
<evidence type="ECO:0000313" key="2">
    <source>
        <dbReference type="EMBL" id="RYO77681.1"/>
    </source>
</evidence>